<evidence type="ECO:0000313" key="4">
    <source>
        <dbReference type="Proteomes" id="UP000001514"/>
    </source>
</evidence>
<dbReference type="Pfam" id="PF14655">
    <property type="entry name" value="RAB3GAP2_N"/>
    <property type="match status" value="1"/>
</dbReference>
<keyword evidence="1" id="KW-0732">Signal</keyword>
<feature type="signal peptide" evidence="1">
    <location>
        <begin position="1"/>
        <end position="22"/>
    </location>
</feature>
<dbReference type="GO" id="GO:0031267">
    <property type="term" value="F:small GTPase binding"/>
    <property type="evidence" value="ECO:0000318"/>
    <property type="project" value="GO_Central"/>
</dbReference>
<dbReference type="GO" id="GO:0005776">
    <property type="term" value="C:autophagosome"/>
    <property type="evidence" value="ECO:0000318"/>
    <property type="project" value="GO_Central"/>
</dbReference>
<evidence type="ECO:0000313" key="3">
    <source>
        <dbReference type="EMBL" id="EFJ37657.1"/>
    </source>
</evidence>
<reference evidence="3 4" key="1">
    <citation type="journal article" date="2011" name="Science">
        <title>The Selaginella genome identifies genetic changes associated with the evolution of vascular plants.</title>
        <authorList>
            <person name="Banks J.A."/>
            <person name="Nishiyama T."/>
            <person name="Hasebe M."/>
            <person name="Bowman J.L."/>
            <person name="Gribskov M."/>
            <person name="dePamphilis C."/>
            <person name="Albert V.A."/>
            <person name="Aono N."/>
            <person name="Aoyama T."/>
            <person name="Ambrose B.A."/>
            <person name="Ashton N.W."/>
            <person name="Axtell M.J."/>
            <person name="Barker E."/>
            <person name="Barker M.S."/>
            <person name="Bennetzen J.L."/>
            <person name="Bonawitz N.D."/>
            <person name="Chapple C."/>
            <person name="Cheng C."/>
            <person name="Correa L.G."/>
            <person name="Dacre M."/>
            <person name="DeBarry J."/>
            <person name="Dreyer I."/>
            <person name="Elias M."/>
            <person name="Engstrom E.M."/>
            <person name="Estelle M."/>
            <person name="Feng L."/>
            <person name="Finet C."/>
            <person name="Floyd S.K."/>
            <person name="Frommer W.B."/>
            <person name="Fujita T."/>
            <person name="Gramzow L."/>
            <person name="Gutensohn M."/>
            <person name="Harholt J."/>
            <person name="Hattori M."/>
            <person name="Heyl A."/>
            <person name="Hirai T."/>
            <person name="Hiwatashi Y."/>
            <person name="Ishikawa M."/>
            <person name="Iwata M."/>
            <person name="Karol K.G."/>
            <person name="Koehler B."/>
            <person name="Kolukisaoglu U."/>
            <person name="Kubo M."/>
            <person name="Kurata T."/>
            <person name="Lalonde S."/>
            <person name="Li K."/>
            <person name="Li Y."/>
            <person name="Litt A."/>
            <person name="Lyons E."/>
            <person name="Manning G."/>
            <person name="Maruyama T."/>
            <person name="Michael T.P."/>
            <person name="Mikami K."/>
            <person name="Miyazaki S."/>
            <person name="Morinaga S."/>
            <person name="Murata T."/>
            <person name="Mueller-Roeber B."/>
            <person name="Nelson D.R."/>
            <person name="Obara M."/>
            <person name="Oguri Y."/>
            <person name="Olmstead R.G."/>
            <person name="Onodera N."/>
            <person name="Petersen B.L."/>
            <person name="Pils B."/>
            <person name="Prigge M."/>
            <person name="Rensing S.A."/>
            <person name="Riano-Pachon D.M."/>
            <person name="Roberts A.W."/>
            <person name="Sato Y."/>
            <person name="Scheller H.V."/>
            <person name="Schulz B."/>
            <person name="Schulz C."/>
            <person name="Shakirov E.V."/>
            <person name="Shibagaki N."/>
            <person name="Shinohara N."/>
            <person name="Shippen D.E."/>
            <person name="Soerensen I."/>
            <person name="Sotooka R."/>
            <person name="Sugimoto N."/>
            <person name="Sugita M."/>
            <person name="Sumikawa N."/>
            <person name="Tanurdzic M."/>
            <person name="Theissen G."/>
            <person name="Ulvskov P."/>
            <person name="Wakazuki S."/>
            <person name="Weng J.K."/>
            <person name="Willats W.W."/>
            <person name="Wipf D."/>
            <person name="Wolf P.G."/>
            <person name="Yang L."/>
            <person name="Zimmer A.D."/>
            <person name="Zhu Q."/>
            <person name="Mitros T."/>
            <person name="Hellsten U."/>
            <person name="Loque D."/>
            <person name="Otillar R."/>
            <person name="Salamov A."/>
            <person name="Schmutz J."/>
            <person name="Shapiro H."/>
            <person name="Lindquist E."/>
            <person name="Lucas S."/>
            <person name="Rokhsar D."/>
            <person name="Grigoriev I.V."/>
        </authorList>
    </citation>
    <scope>NUCLEOTIDE SEQUENCE [LARGE SCALE GENOMIC DNA]</scope>
</reference>
<dbReference type="PANTHER" id="PTHR12472">
    <property type="entry name" value="RAB3-GAP REGULATORY DOMAIN"/>
    <property type="match status" value="1"/>
</dbReference>
<evidence type="ECO:0000256" key="1">
    <source>
        <dbReference type="SAM" id="SignalP"/>
    </source>
</evidence>
<dbReference type="OrthoDB" id="360390at2759"/>
<dbReference type="GO" id="GO:0005886">
    <property type="term" value="C:plasma membrane"/>
    <property type="evidence" value="ECO:0000318"/>
    <property type="project" value="GO_Central"/>
</dbReference>
<dbReference type="Proteomes" id="UP000001514">
    <property type="component" value="Unassembled WGS sequence"/>
</dbReference>
<evidence type="ECO:0000259" key="2">
    <source>
        <dbReference type="Pfam" id="PF14655"/>
    </source>
</evidence>
<proteinExistence type="predicted"/>
<dbReference type="GO" id="GO:0097051">
    <property type="term" value="P:establishment of protein localization to endoplasmic reticulum membrane"/>
    <property type="evidence" value="ECO:0000318"/>
    <property type="project" value="GO_Central"/>
</dbReference>
<keyword evidence="4" id="KW-1185">Reference proteome</keyword>
<dbReference type="KEGG" id="smo:SELMODRAFT_402130"/>
<dbReference type="InParanoid" id="D8QPP3"/>
<dbReference type="FunCoup" id="D8QPP3">
    <property type="interactions" value="1570"/>
</dbReference>
<protein>
    <recommendedName>
        <fullName evidence="2">Rab3-GAP regulatory subunit N-terminal domain-containing protein</fullName>
    </recommendedName>
</protein>
<dbReference type="EMBL" id="GL377565">
    <property type="protein sequence ID" value="EFJ37657.1"/>
    <property type="molecule type" value="Genomic_DNA"/>
</dbReference>
<dbReference type="OMA" id="LANAYWG"/>
<dbReference type="GO" id="GO:0016236">
    <property type="term" value="P:macroautophagy"/>
    <property type="evidence" value="ECO:0000318"/>
    <property type="project" value="GO_Central"/>
</dbReference>
<dbReference type="HOGENOM" id="CLU_031009_1_0_1"/>
<feature type="domain" description="Rab3-GAP regulatory subunit N-terminal" evidence="2">
    <location>
        <begin position="27"/>
        <end position="416"/>
    </location>
</feature>
<sequence length="459" mass="50260">MAGKQPSLWWGCLVSELGAVGAGKPGWLDDAALVAAMGRDLVAIARQRSLVVTPWSGAHSSAPRASGFSIDSIPAATGADPSYRITALEWLFWEGWSVLAVGTSLGILCFYSEIGDLLIKQSFNVGSICNLHVRCNQNKRVTAEELSVAFQSSIARIDALDLQSQLRRRLLEVARNSTLERQLIAAESTKLSYQVWSVKSSGSSICVDAAITGVLPPALFEQQSRERYFCAVTIGSDSTLAAFRLSEDRRKSLTELLFNKVVPATVSRITSFAKAFRRNSEPVQEARPAEVKAQEFSRASLITALKDSPRKGESLALSPTCSLAAVTDSLGRVLLVDVHALVVVRLWKGYRDAHCKFLEAPLNGSSGLQHRSSCVKEDFSLCLAIHAPRRAVVEVWQLRNGPRLSVIHCSESCRLLQPPSQFWSSDRNDHEEESYSPKLVFLLKGDSGLLSLINPFMDQ</sequence>
<accession>D8QPP3</accession>
<dbReference type="InterPro" id="IPR032839">
    <property type="entry name" value="RAB3GAP_N"/>
</dbReference>
<dbReference type="STRING" id="88036.D8QPP3"/>
<feature type="chain" id="PRO_5003121095" description="Rab3-GAP regulatory subunit N-terminal domain-containing protein" evidence="1">
    <location>
        <begin position="23"/>
        <end position="459"/>
    </location>
</feature>
<dbReference type="AlphaFoldDB" id="D8QPP3"/>
<dbReference type="eggNOG" id="KOG2727">
    <property type="taxonomic scope" value="Eukaryota"/>
</dbReference>
<dbReference type="PANTHER" id="PTHR12472:SF0">
    <property type="entry name" value="RAB3 GTPASE-ACTIVATING PROTEIN NON-CATALYTIC SUBUNIT"/>
    <property type="match status" value="1"/>
</dbReference>
<organism evidence="4">
    <name type="scientific">Selaginella moellendorffii</name>
    <name type="common">Spikemoss</name>
    <dbReference type="NCBI Taxonomy" id="88036"/>
    <lineage>
        <taxon>Eukaryota</taxon>
        <taxon>Viridiplantae</taxon>
        <taxon>Streptophyta</taxon>
        <taxon>Embryophyta</taxon>
        <taxon>Tracheophyta</taxon>
        <taxon>Lycopodiopsida</taxon>
        <taxon>Selaginellales</taxon>
        <taxon>Selaginellaceae</taxon>
        <taxon>Selaginella</taxon>
    </lineage>
</organism>
<name>D8QPP3_SELML</name>
<dbReference type="InterPro" id="IPR026059">
    <property type="entry name" value="Rab3GAP2"/>
</dbReference>
<dbReference type="Gramene" id="EFJ37657">
    <property type="protein sequence ID" value="EFJ37657"/>
    <property type="gene ID" value="SELMODRAFT_402130"/>
</dbReference>
<gene>
    <name evidence="3" type="ORF">SELMODRAFT_402130</name>
</gene>